<keyword evidence="3 10" id="KW-0813">Transport</keyword>
<dbReference type="FunCoup" id="D9QKT7">
    <property type="interactions" value="86"/>
</dbReference>
<comment type="subcellular location">
    <subcellularLocation>
        <location evidence="1 10">Cell outer membrane</location>
    </subcellularLocation>
</comment>
<evidence type="ECO:0000313" key="17">
    <source>
        <dbReference type="Proteomes" id="UP000002696"/>
    </source>
</evidence>
<dbReference type="STRING" id="633149.Bresu_2442"/>
<dbReference type="EMBL" id="CP002102">
    <property type="protein sequence ID" value="ADL01751.1"/>
    <property type="molecule type" value="Genomic_DNA"/>
</dbReference>
<feature type="domain" description="NolW-like" evidence="14">
    <location>
        <begin position="206"/>
        <end position="267"/>
    </location>
</feature>
<dbReference type="eggNOG" id="COG1450">
    <property type="taxonomic scope" value="Bacteria"/>
</dbReference>
<keyword evidence="8" id="KW-0472">Membrane</keyword>
<keyword evidence="7" id="KW-0653">Protein transport</keyword>
<dbReference type="GO" id="GO:0015627">
    <property type="term" value="C:type II protein secretion system complex"/>
    <property type="evidence" value="ECO:0007669"/>
    <property type="project" value="InterPro"/>
</dbReference>
<proteinExistence type="inferred from homology"/>
<dbReference type="InterPro" id="IPR004846">
    <property type="entry name" value="T2SS/T3SS_dom"/>
</dbReference>
<evidence type="ECO:0000256" key="1">
    <source>
        <dbReference type="ARBA" id="ARBA00004442"/>
    </source>
</evidence>
<organism evidence="16 17">
    <name type="scientific">Brevundimonas subvibrioides (strain ATCC 15264 / DSM 4735 / LMG 14903 / NBRC 16000 / CB 81)</name>
    <name type="common">Caulobacter subvibrioides</name>
    <dbReference type="NCBI Taxonomy" id="633149"/>
    <lineage>
        <taxon>Bacteria</taxon>
        <taxon>Pseudomonadati</taxon>
        <taxon>Pseudomonadota</taxon>
        <taxon>Alphaproteobacteria</taxon>
        <taxon>Caulobacterales</taxon>
        <taxon>Caulobacteraceae</taxon>
        <taxon>Brevundimonas</taxon>
    </lineage>
</organism>
<feature type="signal peptide" evidence="12">
    <location>
        <begin position="1"/>
        <end position="28"/>
    </location>
</feature>
<dbReference type="InterPro" id="IPR038591">
    <property type="entry name" value="NolW-like_sf"/>
</dbReference>
<dbReference type="GO" id="GO:0009279">
    <property type="term" value="C:cell outer membrane"/>
    <property type="evidence" value="ECO:0007669"/>
    <property type="project" value="UniProtKB-SubCell"/>
</dbReference>
<keyword evidence="17" id="KW-1185">Reference proteome</keyword>
<keyword evidence="4" id="KW-1134">Transmembrane beta strand</keyword>
<accession>D9QKT7</accession>
<protein>
    <submittedName>
        <fullName evidence="16">General secretion pathway protein D</fullName>
    </submittedName>
</protein>
<dbReference type="PANTHER" id="PTHR30332">
    <property type="entry name" value="PROBABLE GENERAL SECRETION PATHWAY PROTEIN D"/>
    <property type="match status" value="1"/>
</dbReference>
<dbReference type="InterPro" id="IPR001775">
    <property type="entry name" value="GspD/PilQ"/>
</dbReference>
<evidence type="ECO:0000313" key="16">
    <source>
        <dbReference type="EMBL" id="ADL01751.1"/>
    </source>
</evidence>
<evidence type="ECO:0000256" key="2">
    <source>
        <dbReference type="ARBA" id="ARBA00006980"/>
    </source>
</evidence>
<evidence type="ECO:0000256" key="5">
    <source>
        <dbReference type="ARBA" id="ARBA00022692"/>
    </source>
</evidence>
<dbReference type="Proteomes" id="UP000002696">
    <property type="component" value="Chromosome"/>
</dbReference>
<evidence type="ECO:0000256" key="6">
    <source>
        <dbReference type="ARBA" id="ARBA00022729"/>
    </source>
</evidence>
<dbReference type="InterPro" id="IPR013356">
    <property type="entry name" value="T2SS_GspD"/>
</dbReference>
<dbReference type="InterPro" id="IPR050810">
    <property type="entry name" value="Bact_Secretion_Sys_Channel"/>
</dbReference>
<evidence type="ECO:0000256" key="12">
    <source>
        <dbReference type="SAM" id="SignalP"/>
    </source>
</evidence>
<feature type="region of interest" description="Disordered" evidence="11">
    <location>
        <begin position="660"/>
        <end position="688"/>
    </location>
</feature>
<keyword evidence="5" id="KW-0812">Transmembrane</keyword>
<keyword evidence="9" id="KW-0998">Cell outer membrane</keyword>
<dbReference type="HOGENOM" id="CLU_006756_1_1_5"/>
<dbReference type="InterPro" id="IPR005644">
    <property type="entry name" value="NolW-like"/>
</dbReference>
<evidence type="ECO:0000259" key="13">
    <source>
        <dbReference type="Pfam" id="PF00263"/>
    </source>
</evidence>
<evidence type="ECO:0000256" key="8">
    <source>
        <dbReference type="ARBA" id="ARBA00023136"/>
    </source>
</evidence>
<dbReference type="InParanoid" id="D9QKT7"/>
<dbReference type="Pfam" id="PF21305">
    <property type="entry name" value="type_II_gspD_N0"/>
    <property type="match status" value="1"/>
</dbReference>
<feature type="domain" description="Type II/III secretion system secretin-like" evidence="13">
    <location>
        <begin position="477"/>
        <end position="642"/>
    </location>
</feature>
<evidence type="ECO:0000256" key="7">
    <source>
        <dbReference type="ARBA" id="ARBA00022927"/>
    </source>
</evidence>
<feature type="domain" description="NolW-like" evidence="14">
    <location>
        <begin position="142"/>
        <end position="199"/>
    </location>
</feature>
<dbReference type="Gene3D" id="3.30.1370.120">
    <property type="match status" value="3"/>
</dbReference>
<evidence type="ECO:0000256" key="11">
    <source>
        <dbReference type="SAM" id="MobiDB-lite"/>
    </source>
</evidence>
<evidence type="ECO:0000256" key="4">
    <source>
        <dbReference type="ARBA" id="ARBA00022452"/>
    </source>
</evidence>
<dbReference type="NCBIfam" id="TIGR02517">
    <property type="entry name" value="type_II_gspD"/>
    <property type="match status" value="1"/>
</dbReference>
<dbReference type="InterPro" id="IPR049371">
    <property type="entry name" value="GspD-like_N0"/>
</dbReference>
<evidence type="ECO:0000256" key="3">
    <source>
        <dbReference type="ARBA" id="ARBA00022448"/>
    </source>
</evidence>
<dbReference type="RefSeq" id="WP_013269852.1">
    <property type="nucleotide sequence ID" value="NC_014375.1"/>
</dbReference>
<gene>
    <name evidence="16" type="ordered locus">Bresu_2442</name>
</gene>
<evidence type="ECO:0000259" key="14">
    <source>
        <dbReference type="Pfam" id="PF03958"/>
    </source>
</evidence>
<evidence type="ECO:0000256" key="9">
    <source>
        <dbReference type="ARBA" id="ARBA00023237"/>
    </source>
</evidence>
<keyword evidence="6 12" id="KW-0732">Signal</keyword>
<dbReference type="KEGG" id="bsb:Bresu_2442"/>
<dbReference type="BioCyc" id="BSUB633149:G1GM8-2444-MONOMER"/>
<feature type="domain" description="GspD-like N0" evidence="15">
    <location>
        <begin position="48"/>
        <end position="117"/>
    </location>
</feature>
<evidence type="ECO:0000256" key="10">
    <source>
        <dbReference type="RuleBase" id="RU004004"/>
    </source>
</evidence>
<reference evidence="17" key="1">
    <citation type="journal article" date="2011" name="J. Bacteriol.">
        <title>Genome sequences of eight morphologically diverse alphaproteobacteria.</title>
        <authorList>
            <consortium name="US DOE Joint Genome Institute"/>
            <person name="Brown P.J."/>
            <person name="Kysela D.T."/>
            <person name="Buechlein A."/>
            <person name="Hemmerich C."/>
            <person name="Brun Y.V."/>
        </authorList>
    </citation>
    <scope>NUCLEOTIDE SEQUENCE [LARGE SCALE GENOMIC DNA]</scope>
    <source>
        <strain evidence="17">ATCC 15264 / DSM 4735 / LMG 14903 / NBRC 16000 / CB 81</strain>
    </source>
</reference>
<sequence>MTKLLRLSTTSFLALTMVAGPVAPVSMAATTGGQTGAPPPVAMQDVVINMRGADIKDVAEQVSRITGRTLVLDPQVQGQVNVVSAEPLSRNGVWELFLSVLRTSGFAAVRSGNVWRIVPQATVVQSGASETGAAVSNQQIITRLIRLRNLPSDQAVRALRPLVSSFGAIEPITEPNGVVVTDYAENIRRVQQLASTLDSGGGSSFESIALRYANAGEVATSVGALLGSDAGGPRVTADERSNVLLIRGDAADLAQARSIVAALDTPGGATPVTRVVRLRNSDAESITEIVRGLLGGEPSATNPVARSLRQDTGLASLSANNRDVAAQAASAISSSGEGAATSLPSSAPRSPAASFTLEGVTVQASPELNAVVMRGPPATVEMLQDLISQLDLRRAQVKIEVAIVEITGELGEQIGVQLGLGGAVPDDGVIGGTSFSNGGSDLGTVLSALGYPAGRLLGQGLSLAAGSEGEFGLLLQALGTNSAANLLSSPSVTVLDNQPAEIVVGQNVPFRTGSFATDGNSTNPFTTISREDVGLTLRVIPRVHEGDVVKLDVSQEVSSLVTTNITGAADLITNRRSIQTSVLANDGETIVLGGLVTDDRMSNNSRVPGLSSLPVVGNAFRSRRDSQTRRTLFIFLKPTILRTDDDVAASARESFDRLRANEPVRIDPTRPPPIARDPRLPPEVDDVF</sequence>
<comment type="similarity">
    <text evidence="2">Belongs to the bacterial secretin family. GSP D subfamily.</text>
</comment>
<name>D9QKT7_BRESC</name>
<dbReference type="PANTHER" id="PTHR30332:SF24">
    <property type="entry name" value="SECRETIN GSPD-RELATED"/>
    <property type="match status" value="1"/>
</dbReference>
<dbReference type="PRINTS" id="PR00811">
    <property type="entry name" value="BCTERIALGSPD"/>
</dbReference>
<dbReference type="Pfam" id="PF00263">
    <property type="entry name" value="Secretin"/>
    <property type="match status" value="1"/>
</dbReference>
<feature type="chain" id="PRO_5003126936" evidence="12">
    <location>
        <begin position="29"/>
        <end position="688"/>
    </location>
</feature>
<feature type="domain" description="NolW-like" evidence="14">
    <location>
        <begin position="273"/>
        <end position="396"/>
    </location>
</feature>
<dbReference type="AlphaFoldDB" id="D9QKT7"/>
<dbReference type="GO" id="GO:0015628">
    <property type="term" value="P:protein secretion by the type II secretion system"/>
    <property type="evidence" value="ECO:0007669"/>
    <property type="project" value="InterPro"/>
</dbReference>
<evidence type="ECO:0000259" key="15">
    <source>
        <dbReference type="Pfam" id="PF21305"/>
    </source>
</evidence>
<dbReference type="Pfam" id="PF03958">
    <property type="entry name" value="Secretin_N"/>
    <property type="match status" value="3"/>
</dbReference>